<evidence type="ECO:0000259" key="2">
    <source>
        <dbReference type="Pfam" id="PF04773"/>
    </source>
</evidence>
<accession>A0ABW4ZBK8</accession>
<keyword evidence="1" id="KW-0812">Transmembrane</keyword>
<reference evidence="4" key="1">
    <citation type="journal article" date="2019" name="Int. J. Syst. Evol. Microbiol.">
        <title>The Global Catalogue of Microorganisms (GCM) 10K type strain sequencing project: providing services to taxonomists for standard genome sequencing and annotation.</title>
        <authorList>
            <consortium name="The Broad Institute Genomics Platform"/>
            <consortium name="The Broad Institute Genome Sequencing Center for Infectious Disease"/>
            <person name="Wu L."/>
            <person name="Ma J."/>
        </authorList>
    </citation>
    <scope>NUCLEOTIDE SEQUENCE [LARGE SCALE GENOMIC DNA]</scope>
    <source>
        <strain evidence="4">CCUG 57942</strain>
    </source>
</reference>
<dbReference type="InterPro" id="IPR013320">
    <property type="entry name" value="ConA-like_dom_sf"/>
</dbReference>
<dbReference type="InterPro" id="IPR006860">
    <property type="entry name" value="FecR"/>
</dbReference>
<proteinExistence type="predicted"/>
<dbReference type="PANTHER" id="PTHR30273:SF2">
    <property type="entry name" value="PROTEIN FECR"/>
    <property type="match status" value="1"/>
</dbReference>
<evidence type="ECO:0000313" key="3">
    <source>
        <dbReference type="EMBL" id="MFD2159254.1"/>
    </source>
</evidence>
<dbReference type="Gene3D" id="2.60.120.1440">
    <property type="match status" value="1"/>
</dbReference>
<keyword evidence="4" id="KW-1185">Reference proteome</keyword>
<feature type="domain" description="FecR protein" evidence="2">
    <location>
        <begin position="157"/>
        <end position="233"/>
    </location>
</feature>
<dbReference type="SUPFAM" id="SSF49899">
    <property type="entry name" value="Concanavalin A-like lectins/glucanases"/>
    <property type="match status" value="1"/>
</dbReference>
<keyword evidence="1" id="KW-0472">Membrane</keyword>
<protein>
    <submittedName>
        <fullName evidence="3">LamG-like jellyroll fold domain-containing protein</fullName>
    </submittedName>
</protein>
<dbReference type="Pfam" id="PF04773">
    <property type="entry name" value="FecR"/>
    <property type="match status" value="1"/>
</dbReference>
<dbReference type="PANTHER" id="PTHR30273">
    <property type="entry name" value="PERIPLASMIC SIGNAL SENSOR AND SIGMA FACTOR ACTIVATOR FECR-RELATED"/>
    <property type="match status" value="1"/>
</dbReference>
<evidence type="ECO:0000313" key="4">
    <source>
        <dbReference type="Proteomes" id="UP001597389"/>
    </source>
</evidence>
<organism evidence="3 4">
    <name type="scientific">Rubritalea tangerina</name>
    <dbReference type="NCBI Taxonomy" id="430798"/>
    <lineage>
        <taxon>Bacteria</taxon>
        <taxon>Pseudomonadati</taxon>
        <taxon>Verrucomicrobiota</taxon>
        <taxon>Verrucomicrobiia</taxon>
        <taxon>Verrucomicrobiales</taxon>
        <taxon>Rubritaleaceae</taxon>
        <taxon>Rubritalea</taxon>
    </lineage>
</organism>
<dbReference type="RefSeq" id="WP_377088496.1">
    <property type="nucleotide sequence ID" value="NZ_JBHSJL010000014.1"/>
</dbReference>
<sequence>MNPDDSQLDSLILDLLDGSISPSDHVTLQQTLKSDPAARTRYQQLTEIHNLLEIEAEHQHPTLKAEVLPMEKIVSRQRWRFAKRSLIAAAALILISALVLQVTLLDRPIPQSAETKFADYTSFKITQPANSKIPPNSTQMEPGSKLEIHQGSAEITFSSGVKAIVQAPAKLTLDQQLHVELESGIAWFQVPPEAVGFTVTSSQIKVVDLGTQFGVLAQPNTMHEVHVFKGKVKAQCLYGNKQTTTLTDGHAKRTNVTGNLLDTPLNHHAFLDSLPDGLTYLRWQLDGSPTPATEGNISRSQTITSKITGKTKKIMSPHGSATHFSPNGGHMLTNWPGIGADRPRTISAWIKIPPHTPKHDNAIAEWGITTPNADTTKWRVNINPASNKRGALRTEFGQGYVIGTTDLRDGKWHHITSVYDGSGYGSRDTIKLYVNGKPEPISQAKPNIIRTNLSSAHSTTCRVGKNFHGAIKDLYIFSGVLPPEAIAKQATQHLPN</sequence>
<evidence type="ECO:0000256" key="1">
    <source>
        <dbReference type="SAM" id="Phobius"/>
    </source>
</evidence>
<dbReference type="Gene3D" id="2.60.120.200">
    <property type="match status" value="1"/>
</dbReference>
<feature type="transmembrane region" description="Helical" evidence="1">
    <location>
        <begin position="86"/>
        <end position="105"/>
    </location>
</feature>
<dbReference type="Pfam" id="PF13385">
    <property type="entry name" value="Laminin_G_3"/>
    <property type="match status" value="1"/>
</dbReference>
<keyword evidence="1" id="KW-1133">Transmembrane helix</keyword>
<dbReference type="Proteomes" id="UP001597389">
    <property type="component" value="Unassembled WGS sequence"/>
</dbReference>
<comment type="caution">
    <text evidence="3">The sequence shown here is derived from an EMBL/GenBank/DDBJ whole genome shotgun (WGS) entry which is preliminary data.</text>
</comment>
<name>A0ABW4ZBK8_9BACT</name>
<dbReference type="EMBL" id="JBHUJB010000040">
    <property type="protein sequence ID" value="MFD2159254.1"/>
    <property type="molecule type" value="Genomic_DNA"/>
</dbReference>
<dbReference type="InterPro" id="IPR012373">
    <property type="entry name" value="Ferrdict_sens_TM"/>
</dbReference>
<gene>
    <name evidence="3" type="ORF">ACFSW8_10125</name>
</gene>